<dbReference type="OrthoDB" id="424974at2759"/>
<dbReference type="GeneID" id="9589837"/>
<dbReference type="GO" id="GO:0000981">
    <property type="term" value="F:DNA-binding transcription factor activity, RNA polymerase II-specific"/>
    <property type="evidence" value="ECO:0007669"/>
    <property type="project" value="InterPro"/>
</dbReference>
<evidence type="ECO:0000256" key="3">
    <source>
        <dbReference type="ARBA" id="ARBA00023242"/>
    </source>
</evidence>
<dbReference type="SMART" id="SM00906">
    <property type="entry name" value="Fungal_trans"/>
    <property type="match status" value="1"/>
</dbReference>
<dbReference type="InterPro" id="IPR050613">
    <property type="entry name" value="Sec_Metabolite_Reg"/>
</dbReference>
<accession>D8PNQ0</accession>
<dbReference type="eggNOG" id="ENOG502SKNS">
    <property type="taxonomic scope" value="Eukaryota"/>
</dbReference>
<dbReference type="VEuPathDB" id="FungiDB:SCHCODRAFT_064223"/>
<dbReference type="GO" id="GO:0006351">
    <property type="term" value="P:DNA-templated transcription"/>
    <property type="evidence" value="ECO:0007669"/>
    <property type="project" value="InterPro"/>
</dbReference>
<gene>
    <name evidence="6" type="ORF">SCHCODRAFT_64223</name>
</gene>
<dbReference type="PANTHER" id="PTHR31001:SF56">
    <property type="entry name" value="ZN(2)-C6 FUNGAL-TYPE DOMAIN-CONTAINING PROTEIN"/>
    <property type="match status" value="1"/>
</dbReference>
<dbReference type="Pfam" id="PF04082">
    <property type="entry name" value="Fungal_trans"/>
    <property type="match status" value="1"/>
</dbReference>
<evidence type="ECO:0000256" key="1">
    <source>
        <dbReference type="ARBA" id="ARBA00004123"/>
    </source>
</evidence>
<sequence>MKVTDKESDKKKSSLSCAECRRSKIACDRVFPCQSCIKRGCASLCPNGTMPATKGNKVLLAHSQKLGEHVKSLQNRVRELEAALAASRDDHPLLQPEQLPGTSTDDDVQRVTNAIGMLSIGADGQARYQGDSAQSEFISGILNEDDYDTVNIYSLGLPAEIIDLVNTFPFGQKTPSCTKDVFLPWLPPRERAVQMAHLFYQREAWMFCPITEKDFHASVLQPLYENAGKKSLCSFHAHKLALFFALIGIGALFDKGDNAAGPRAHQYIYLSRAAVAFHSMLQEATCATVQTIFLLVRFIYRAEQQRKNEERWVLCGLCSRLASIIGLQRDSAGWELDPEEVERRRLMFWELYIYETSAALAYGRPPALMIQHADTKFPADWERESTPDGSATPDKDAQNISFHAWKHRWAATVLSHVAMHIFSTRSPSYKAVLELDKRIRNFPIPPHLRSPAVYPVPAGCAWAEDGTKAMQQFCVVTMLQGHLLYIHRSYAGAALRAEGDPLAHAFAPSVLAVYRSSCQIVTGIKDLMGKHQEMLAECWFFWSLLFSSCMVLATIVIEARESSLAAEALKYLETAAPLFEKGSLMCRPPATEVSLPTYCL</sequence>
<dbReference type="InParanoid" id="D8PNQ0"/>
<protein>
    <recommendedName>
        <fullName evidence="5">Zn(2)-C6 fungal-type domain-containing protein</fullName>
    </recommendedName>
</protein>
<dbReference type="SUPFAM" id="SSF57701">
    <property type="entry name" value="Zn2/Cys6 DNA-binding domain"/>
    <property type="match status" value="1"/>
</dbReference>
<keyword evidence="2" id="KW-0479">Metal-binding</keyword>
<keyword evidence="3" id="KW-0539">Nucleus</keyword>
<dbReference type="InterPro" id="IPR001138">
    <property type="entry name" value="Zn2Cys6_DnaBD"/>
</dbReference>
<evidence type="ECO:0000256" key="2">
    <source>
        <dbReference type="ARBA" id="ARBA00022723"/>
    </source>
</evidence>
<reference evidence="6 7" key="1">
    <citation type="journal article" date="2010" name="Nat. Biotechnol.">
        <title>Genome sequence of the model mushroom Schizophyllum commune.</title>
        <authorList>
            <person name="Ohm R.A."/>
            <person name="de Jong J.F."/>
            <person name="Lugones L.G."/>
            <person name="Aerts A."/>
            <person name="Kothe E."/>
            <person name="Stajich J.E."/>
            <person name="de Vries R.P."/>
            <person name="Record E."/>
            <person name="Levasseur A."/>
            <person name="Baker S.E."/>
            <person name="Bartholomew K.A."/>
            <person name="Coutinho P.M."/>
            <person name="Erdmann S."/>
            <person name="Fowler T.J."/>
            <person name="Gathman A.C."/>
            <person name="Lombard V."/>
            <person name="Henrissat B."/>
            <person name="Knabe N."/>
            <person name="Kuees U."/>
            <person name="Lilly W.W."/>
            <person name="Lindquist E."/>
            <person name="Lucas S."/>
            <person name="Magnuson J.K."/>
            <person name="Piumi F."/>
            <person name="Raudaskoski M."/>
            <person name="Salamov A."/>
            <person name="Schmutz J."/>
            <person name="Schwarze F.W.M.R."/>
            <person name="vanKuyk P.A."/>
            <person name="Horton J.S."/>
            <person name="Grigoriev I.V."/>
            <person name="Woesten H.A.B."/>
        </authorList>
    </citation>
    <scope>NUCLEOTIDE SEQUENCE [LARGE SCALE GENOMIC DNA]</scope>
    <source>
        <strain evidence="7">H4-8 / FGSC 9210</strain>
    </source>
</reference>
<evidence type="ECO:0000313" key="6">
    <source>
        <dbReference type="EMBL" id="EFJ03606.1"/>
    </source>
</evidence>
<proteinExistence type="predicted"/>
<feature type="region of interest" description="Disordered" evidence="4">
    <location>
        <begin position="87"/>
        <end position="106"/>
    </location>
</feature>
<dbReference type="GO" id="GO:0005634">
    <property type="term" value="C:nucleus"/>
    <property type="evidence" value="ECO:0007669"/>
    <property type="project" value="UniProtKB-SubCell"/>
</dbReference>
<dbReference type="InterPro" id="IPR036864">
    <property type="entry name" value="Zn2-C6_fun-type_DNA-bd_sf"/>
</dbReference>
<keyword evidence="7" id="KW-1185">Reference proteome</keyword>
<name>D8PNQ0_SCHCM</name>
<dbReference type="Proteomes" id="UP000007431">
    <property type="component" value="Unassembled WGS sequence"/>
</dbReference>
<dbReference type="PROSITE" id="PS00463">
    <property type="entry name" value="ZN2_CY6_FUNGAL_1"/>
    <property type="match status" value="1"/>
</dbReference>
<dbReference type="RefSeq" id="XP_003038508.1">
    <property type="nucleotide sequence ID" value="XM_003038462.1"/>
</dbReference>
<dbReference type="Gene3D" id="4.10.240.10">
    <property type="entry name" value="Zn(2)-C6 fungal-type DNA-binding domain"/>
    <property type="match status" value="1"/>
</dbReference>
<dbReference type="GO" id="GO:0003677">
    <property type="term" value="F:DNA binding"/>
    <property type="evidence" value="ECO:0007669"/>
    <property type="project" value="InterPro"/>
</dbReference>
<dbReference type="HOGENOM" id="CLU_007340_4_1_1"/>
<dbReference type="AlphaFoldDB" id="D8PNQ0"/>
<dbReference type="InterPro" id="IPR007219">
    <property type="entry name" value="XnlR_reg_dom"/>
</dbReference>
<dbReference type="SMART" id="SM00066">
    <property type="entry name" value="GAL4"/>
    <property type="match status" value="1"/>
</dbReference>
<dbReference type="CDD" id="cd00067">
    <property type="entry name" value="GAL4"/>
    <property type="match status" value="1"/>
</dbReference>
<evidence type="ECO:0000259" key="5">
    <source>
        <dbReference type="PROSITE" id="PS50048"/>
    </source>
</evidence>
<evidence type="ECO:0000256" key="4">
    <source>
        <dbReference type="SAM" id="MobiDB-lite"/>
    </source>
</evidence>
<comment type="subcellular location">
    <subcellularLocation>
        <location evidence="1">Nucleus</location>
    </subcellularLocation>
</comment>
<dbReference type="KEGG" id="scm:SCHCO_064223"/>
<dbReference type="GO" id="GO:0008270">
    <property type="term" value="F:zinc ion binding"/>
    <property type="evidence" value="ECO:0007669"/>
    <property type="project" value="InterPro"/>
</dbReference>
<evidence type="ECO:0000313" key="7">
    <source>
        <dbReference type="Proteomes" id="UP000007431"/>
    </source>
</evidence>
<dbReference type="OMA" id="WMYDPIV"/>
<dbReference type="PANTHER" id="PTHR31001">
    <property type="entry name" value="UNCHARACTERIZED TRANSCRIPTIONAL REGULATORY PROTEIN"/>
    <property type="match status" value="1"/>
</dbReference>
<feature type="domain" description="Zn(2)-C6 fungal-type" evidence="5">
    <location>
        <begin position="16"/>
        <end position="45"/>
    </location>
</feature>
<dbReference type="CDD" id="cd12148">
    <property type="entry name" value="fungal_TF_MHR"/>
    <property type="match status" value="1"/>
</dbReference>
<dbReference type="PROSITE" id="PS50048">
    <property type="entry name" value="ZN2_CY6_FUNGAL_2"/>
    <property type="match status" value="1"/>
</dbReference>
<dbReference type="EMBL" id="GL377302">
    <property type="protein sequence ID" value="EFJ03606.1"/>
    <property type="molecule type" value="Genomic_DNA"/>
</dbReference>
<organism evidence="7">
    <name type="scientific">Schizophyllum commune (strain H4-8 / FGSC 9210)</name>
    <name type="common">Split gill fungus</name>
    <dbReference type="NCBI Taxonomy" id="578458"/>
    <lineage>
        <taxon>Eukaryota</taxon>
        <taxon>Fungi</taxon>
        <taxon>Dikarya</taxon>
        <taxon>Basidiomycota</taxon>
        <taxon>Agaricomycotina</taxon>
        <taxon>Agaricomycetes</taxon>
        <taxon>Agaricomycetidae</taxon>
        <taxon>Agaricales</taxon>
        <taxon>Schizophyllaceae</taxon>
        <taxon>Schizophyllum</taxon>
    </lineage>
</organism>